<accession>A0AAV6HZ29</accession>
<dbReference type="PANTHER" id="PTHR31606">
    <property type="entry name" value="WW DOMAIN BINDING PROTEIN 2, ISOFORM E"/>
    <property type="match status" value="1"/>
</dbReference>
<gene>
    <name evidence="1" type="ORF">RHGRI_034060</name>
</gene>
<reference evidence="1" key="1">
    <citation type="submission" date="2020-08" db="EMBL/GenBank/DDBJ databases">
        <title>Plant Genome Project.</title>
        <authorList>
            <person name="Zhang R.-G."/>
        </authorList>
    </citation>
    <scope>NUCLEOTIDE SEQUENCE</scope>
    <source>
        <strain evidence="1">WSP0</strain>
        <tissue evidence="1">Leaf</tissue>
    </source>
</reference>
<dbReference type="GO" id="GO:0031490">
    <property type="term" value="F:chromatin DNA binding"/>
    <property type="evidence" value="ECO:0007669"/>
    <property type="project" value="TreeGrafter"/>
</dbReference>
<dbReference type="GO" id="GO:0003713">
    <property type="term" value="F:transcription coactivator activity"/>
    <property type="evidence" value="ECO:0007669"/>
    <property type="project" value="InterPro"/>
</dbReference>
<evidence type="ECO:0000313" key="2">
    <source>
        <dbReference type="Proteomes" id="UP000823749"/>
    </source>
</evidence>
<dbReference type="InterPro" id="IPR044852">
    <property type="entry name" value="WBP2-like"/>
</dbReference>
<evidence type="ECO:0000313" key="1">
    <source>
        <dbReference type="EMBL" id="KAG5521712.1"/>
    </source>
</evidence>
<proteinExistence type="predicted"/>
<dbReference type="Proteomes" id="UP000823749">
    <property type="component" value="Chromosome 12"/>
</dbReference>
<sequence length="156" mass="17647">MISQIHNGFPSSNMEYIPRNFEFSPLFLLDWLRKSSMPLSLPVRKGERWRNKNKDCLKALNDKQLLGICDLGANFDVYSKCASELKRSCFQATRFIEELISFKSDVLTMALGFVLSADGGKVKAKGTIFLSNIRMVFVANKPVGNFTGFDIPLVRK</sequence>
<name>A0AAV6HZ29_9ERIC</name>
<dbReference type="EMBL" id="JACTNZ010000012">
    <property type="protein sequence ID" value="KAG5521712.1"/>
    <property type="molecule type" value="Genomic_DNA"/>
</dbReference>
<organism evidence="1 2">
    <name type="scientific">Rhododendron griersonianum</name>
    <dbReference type="NCBI Taxonomy" id="479676"/>
    <lineage>
        <taxon>Eukaryota</taxon>
        <taxon>Viridiplantae</taxon>
        <taxon>Streptophyta</taxon>
        <taxon>Embryophyta</taxon>
        <taxon>Tracheophyta</taxon>
        <taxon>Spermatophyta</taxon>
        <taxon>Magnoliopsida</taxon>
        <taxon>eudicotyledons</taxon>
        <taxon>Gunneridae</taxon>
        <taxon>Pentapetalae</taxon>
        <taxon>asterids</taxon>
        <taxon>Ericales</taxon>
        <taxon>Ericaceae</taxon>
        <taxon>Ericoideae</taxon>
        <taxon>Rhodoreae</taxon>
        <taxon>Rhododendron</taxon>
    </lineage>
</organism>
<dbReference type="GO" id="GO:0005634">
    <property type="term" value="C:nucleus"/>
    <property type="evidence" value="ECO:0007669"/>
    <property type="project" value="TreeGrafter"/>
</dbReference>
<comment type="caution">
    <text evidence="1">The sequence shown here is derived from an EMBL/GenBank/DDBJ whole genome shotgun (WGS) entry which is preliminary data.</text>
</comment>
<protein>
    <submittedName>
        <fullName evidence="1">Uncharacterized protein</fullName>
    </submittedName>
</protein>
<keyword evidence="2" id="KW-1185">Reference proteome</keyword>
<dbReference type="AlphaFoldDB" id="A0AAV6HZ29"/>
<dbReference type="PANTHER" id="PTHR31606:SF1">
    <property type="entry name" value="WW DOMAIN BINDING PROTEIN 2, ISOFORM E"/>
    <property type="match status" value="1"/>
</dbReference>